<feature type="domain" description="Coenzyme Q-binding protein COQ10 START" evidence="4">
    <location>
        <begin position="67"/>
        <end position="123"/>
    </location>
</feature>
<organism evidence="5 6">
    <name type="scientific">Zizania palustris</name>
    <name type="common">Northern wild rice</name>
    <dbReference type="NCBI Taxonomy" id="103762"/>
    <lineage>
        <taxon>Eukaryota</taxon>
        <taxon>Viridiplantae</taxon>
        <taxon>Streptophyta</taxon>
        <taxon>Embryophyta</taxon>
        <taxon>Tracheophyta</taxon>
        <taxon>Spermatophyta</taxon>
        <taxon>Magnoliopsida</taxon>
        <taxon>Liliopsida</taxon>
        <taxon>Poales</taxon>
        <taxon>Poaceae</taxon>
        <taxon>BOP clade</taxon>
        <taxon>Oryzoideae</taxon>
        <taxon>Oryzeae</taxon>
        <taxon>Zizaniinae</taxon>
        <taxon>Zizania</taxon>
    </lineage>
</organism>
<evidence type="ECO:0000256" key="3">
    <source>
        <dbReference type="ARBA" id="ARBA00024947"/>
    </source>
</evidence>
<dbReference type="OrthoDB" id="930800at2759"/>
<accession>A0A8J5T2Z0</accession>
<comment type="subunit">
    <text evidence="2">Interacts with coenzyme Q.</text>
</comment>
<evidence type="ECO:0000259" key="4">
    <source>
        <dbReference type="Pfam" id="PF03364"/>
    </source>
</evidence>
<dbReference type="AlphaFoldDB" id="A0A8J5T2Z0"/>
<keyword evidence="6" id="KW-1185">Reference proteome</keyword>
<sequence length="148" mass="16671">MVKGGEEQREVEMDRSLCSLLSLRGNLTSDYKGSQPSHPEHPATSIKLEAAYAYNVFPTSQWTTVSESGLFDHLINVWEFKPGLVPGTCDLYFLVDFKFQSPLYRQVATMFFKEVVSRLVGSFSDRCHIIYGPPVPVLENTYGQGQGR</sequence>
<comment type="function">
    <text evidence="3">Required for the function of coenzyme Q in the respiratory chain. May serve as a chaperone or may be involved in the transport of Q6 from its site of synthesis to the catalytic sites of the respiratory complexes.</text>
</comment>
<comment type="caution">
    <text evidence="5">The sequence shown here is derived from an EMBL/GenBank/DDBJ whole genome shotgun (WGS) entry which is preliminary data.</text>
</comment>
<dbReference type="EMBL" id="JAAALK010000282">
    <property type="protein sequence ID" value="KAG8078104.1"/>
    <property type="molecule type" value="Genomic_DNA"/>
</dbReference>
<dbReference type="InterPro" id="IPR005031">
    <property type="entry name" value="COQ10_START"/>
</dbReference>
<protein>
    <recommendedName>
        <fullName evidence="4">Coenzyme Q-binding protein COQ10 START domain-containing protein</fullName>
    </recommendedName>
</protein>
<dbReference type="GO" id="GO:0005739">
    <property type="term" value="C:mitochondrion"/>
    <property type="evidence" value="ECO:0007669"/>
    <property type="project" value="TreeGrafter"/>
</dbReference>
<reference evidence="5" key="1">
    <citation type="journal article" date="2021" name="bioRxiv">
        <title>Whole Genome Assembly and Annotation of Northern Wild Rice, Zizania palustris L., Supports a Whole Genome Duplication in the Zizania Genus.</title>
        <authorList>
            <person name="Haas M."/>
            <person name="Kono T."/>
            <person name="Macchietto M."/>
            <person name="Millas R."/>
            <person name="McGilp L."/>
            <person name="Shao M."/>
            <person name="Duquette J."/>
            <person name="Hirsch C.N."/>
            <person name="Kimball J."/>
        </authorList>
    </citation>
    <scope>NUCLEOTIDE SEQUENCE</scope>
    <source>
        <tissue evidence="5">Fresh leaf tissue</tissue>
    </source>
</reference>
<reference evidence="5" key="2">
    <citation type="submission" date="2021-02" db="EMBL/GenBank/DDBJ databases">
        <authorList>
            <person name="Kimball J.A."/>
            <person name="Haas M.W."/>
            <person name="Macchietto M."/>
            <person name="Kono T."/>
            <person name="Duquette J."/>
            <person name="Shao M."/>
        </authorList>
    </citation>
    <scope>NUCLEOTIDE SEQUENCE</scope>
    <source>
        <tissue evidence="5">Fresh leaf tissue</tissue>
    </source>
</reference>
<dbReference type="GO" id="GO:0048039">
    <property type="term" value="F:ubiquinone binding"/>
    <property type="evidence" value="ECO:0007669"/>
    <property type="project" value="InterPro"/>
</dbReference>
<name>A0A8J5T2Z0_ZIZPA</name>
<comment type="similarity">
    <text evidence="1">Belongs to the COQ10 family.</text>
</comment>
<dbReference type="PANTHER" id="PTHR12901">
    <property type="entry name" value="SPERM PROTEIN HOMOLOG"/>
    <property type="match status" value="1"/>
</dbReference>
<evidence type="ECO:0000256" key="1">
    <source>
        <dbReference type="ARBA" id="ARBA00006885"/>
    </source>
</evidence>
<dbReference type="InterPro" id="IPR044996">
    <property type="entry name" value="COQ10-like"/>
</dbReference>
<dbReference type="Proteomes" id="UP000729402">
    <property type="component" value="Unassembled WGS sequence"/>
</dbReference>
<evidence type="ECO:0000313" key="6">
    <source>
        <dbReference type="Proteomes" id="UP000729402"/>
    </source>
</evidence>
<dbReference type="Pfam" id="PF03364">
    <property type="entry name" value="Polyketide_cyc"/>
    <property type="match status" value="1"/>
</dbReference>
<dbReference type="PANTHER" id="PTHR12901:SF10">
    <property type="entry name" value="COENZYME Q-BINDING PROTEIN COQ10, MITOCHONDRIAL"/>
    <property type="match status" value="1"/>
</dbReference>
<evidence type="ECO:0000256" key="2">
    <source>
        <dbReference type="ARBA" id="ARBA00011814"/>
    </source>
</evidence>
<evidence type="ECO:0000313" key="5">
    <source>
        <dbReference type="EMBL" id="KAG8078104.1"/>
    </source>
</evidence>
<dbReference type="GO" id="GO:0045333">
    <property type="term" value="P:cellular respiration"/>
    <property type="evidence" value="ECO:0007669"/>
    <property type="project" value="InterPro"/>
</dbReference>
<proteinExistence type="inferred from homology"/>
<gene>
    <name evidence="5" type="ORF">GUJ93_ZPchr0007g5586</name>
</gene>